<gene>
    <name evidence="2" type="ORF">K458DRAFT_75041</name>
</gene>
<dbReference type="CDD" id="cd09917">
    <property type="entry name" value="F-box_SF"/>
    <property type="match status" value="1"/>
</dbReference>
<dbReference type="Proteomes" id="UP000799291">
    <property type="component" value="Unassembled WGS sequence"/>
</dbReference>
<proteinExistence type="predicted"/>
<evidence type="ECO:0000313" key="3">
    <source>
        <dbReference type="Proteomes" id="UP000799291"/>
    </source>
</evidence>
<dbReference type="AlphaFoldDB" id="A0A6G1IUU6"/>
<accession>A0A6G1IUU6</accession>
<feature type="region of interest" description="Disordered" evidence="1">
    <location>
        <begin position="1"/>
        <end position="26"/>
    </location>
</feature>
<evidence type="ECO:0000313" key="2">
    <source>
        <dbReference type="EMBL" id="KAF2681888.1"/>
    </source>
</evidence>
<dbReference type="InterPro" id="IPR036047">
    <property type="entry name" value="F-box-like_dom_sf"/>
</dbReference>
<sequence length="307" mass="34626">MNRTTHPMDPSPASTMPGDHPKAEANCTGSATYATASTPSTLSTASTLLDWPLDVLLVLLEYCPRSTLAALARTCKGMHQHSIPRLYWVLDLTWRNFVDMETGFLYSPTQEERDELDRIPKRQKATLAFLLDQPNVASHIKRFMFSTWGHNDAHIVCAIYQVLTLLENVEEVEIRFGSWPASAVVEMQPSDKLLPNVKSMRLGGSIKFVFAEKILLSCERPFLQIVDLSGLGPCDTPEEIQTTGNWRDRFHAGLVYLHNMVSSRAPAVKSIVHIVDPERHIAQPPESTRNDMILQELRQCWLANFKN</sequence>
<protein>
    <submittedName>
        <fullName evidence="2">Uncharacterized protein</fullName>
    </submittedName>
</protein>
<organism evidence="2 3">
    <name type="scientific">Lentithecium fluviatile CBS 122367</name>
    <dbReference type="NCBI Taxonomy" id="1168545"/>
    <lineage>
        <taxon>Eukaryota</taxon>
        <taxon>Fungi</taxon>
        <taxon>Dikarya</taxon>
        <taxon>Ascomycota</taxon>
        <taxon>Pezizomycotina</taxon>
        <taxon>Dothideomycetes</taxon>
        <taxon>Pleosporomycetidae</taxon>
        <taxon>Pleosporales</taxon>
        <taxon>Massarineae</taxon>
        <taxon>Lentitheciaceae</taxon>
        <taxon>Lentithecium</taxon>
    </lineage>
</organism>
<dbReference type="EMBL" id="MU005589">
    <property type="protein sequence ID" value="KAF2681888.1"/>
    <property type="molecule type" value="Genomic_DNA"/>
</dbReference>
<evidence type="ECO:0000256" key="1">
    <source>
        <dbReference type="SAM" id="MobiDB-lite"/>
    </source>
</evidence>
<reference evidence="2" key="1">
    <citation type="journal article" date="2020" name="Stud. Mycol.">
        <title>101 Dothideomycetes genomes: a test case for predicting lifestyles and emergence of pathogens.</title>
        <authorList>
            <person name="Haridas S."/>
            <person name="Albert R."/>
            <person name="Binder M."/>
            <person name="Bloem J."/>
            <person name="Labutti K."/>
            <person name="Salamov A."/>
            <person name="Andreopoulos B."/>
            <person name="Baker S."/>
            <person name="Barry K."/>
            <person name="Bills G."/>
            <person name="Bluhm B."/>
            <person name="Cannon C."/>
            <person name="Castanera R."/>
            <person name="Culley D."/>
            <person name="Daum C."/>
            <person name="Ezra D."/>
            <person name="Gonzalez J."/>
            <person name="Henrissat B."/>
            <person name="Kuo A."/>
            <person name="Liang C."/>
            <person name="Lipzen A."/>
            <person name="Lutzoni F."/>
            <person name="Magnuson J."/>
            <person name="Mondo S."/>
            <person name="Nolan M."/>
            <person name="Ohm R."/>
            <person name="Pangilinan J."/>
            <person name="Park H.-J."/>
            <person name="Ramirez L."/>
            <person name="Alfaro M."/>
            <person name="Sun H."/>
            <person name="Tritt A."/>
            <person name="Yoshinaga Y."/>
            <person name="Zwiers L.-H."/>
            <person name="Turgeon B."/>
            <person name="Goodwin S."/>
            <person name="Spatafora J."/>
            <person name="Crous P."/>
            <person name="Grigoriev I."/>
        </authorList>
    </citation>
    <scope>NUCLEOTIDE SEQUENCE</scope>
    <source>
        <strain evidence="2">CBS 122367</strain>
    </source>
</reference>
<dbReference type="SUPFAM" id="SSF81383">
    <property type="entry name" value="F-box domain"/>
    <property type="match status" value="1"/>
</dbReference>
<keyword evidence="3" id="KW-1185">Reference proteome</keyword>
<name>A0A6G1IUU6_9PLEO</name>